<feature type="signal peptide" evidence="1">
    <location>
        <begin position="1"/>
        <end position="18"/>
    </location>
</feature>
<dbReference type="RefSeq" id="WP_097114014.1">
    <property type="nucleotide sequence ID" value="NZ_CP083931.1"/>
</dbReference>
<evidence type="ECO:0000256" key="1">
    <source>
        <dbReference type="SAM" id="SignalP"/>
    </source>
</evidence>
<feature type="chain" id="PRO_5013171375" evidence="1">
    <location>
        <begin position="19"/>
        <end position="134"/>
    </location>
</feature>
<protein>
    <submittedName>
        <fullName evidence="2">Uncharacterized protein</fullName>
    </submittedName>
</protein>
<gene>
    <name evidence="2" type="ORF">SAMN02746062_00947</name>
</gene>
<organism evidence="2 3">
    <name type="scientific">Alysiella filiformis DSM 16848</name>
    <dbReference type="NCBI Taxonomy" id="1120981"/>
    <lineage>
        <taxon>Bacteria</taxon>
        <taxon>Pseudomonadati</taxon>
        <taxon>Pseudomonadota</taxon>
        <taxon>Betaproteobacteria</taxon>
        <taxon>Neisseriales</taxon>
        <taxon>Neisseriaceae</taxon>
        <taxon>Alysiella</taxon>
    </lineage>
</organism>
<dbReference type="Proteomes" id="UP000219669">
    <property type="component" value="Unassembled WGS sequence"/>
</dbReference>
<keyword evidence="3" id="KW-1185">Reference proteome</keyword>
<sequence length="134" mass="15702">MKKYLSLLLLGLTPFTFAKETLEFLCNTDHNGKVSIHSTPQKSHYIYRFYKNGKLKLTIKHNYQQIFQNSLNENHISIMRFQNNNYQYSIYNADFRYAGADNPVAGIEITTLNDKEFVSRLACIKIHKNFSNIQ</sequence>
<evidence type="ECO:0000313" key="2">
    <source>
        <dbReference type="EMBL" id="SOD67548.1"/>
    </source>
</evidence>
<name>A0A286E9G2_9NEIS</name>
<proteinExistence type="predicted"/>
<reference evidence="2 3" key="1">
    <citation type="submission" date="2017-09" db="EMBL/GenBank/DDBJ databases">
        <authorList>
            <person name="Ehlers B."/>
            <person name="Leendertz F.H."/>
        </authorList>
    </citation>
    <scope>NUCLEOTIDE SEQUENCE [LARGE SCALE GENOMIC DNA]</scope>
    <source>
        <strain evidence="2 3">DSM 16848</strain>
    </source>
</reference>
<keyword evidence="1" id="KW-0732">Signal</keyword>
<dbReference type="EMBL" id="OCNF01000006">
    <property type="protein sequence ID" value="SOD67548.1"/>
    <property type="molecule type" value="Genomic_DNA"/>
</dbReference>
<dbReference type="AlphaFoldDB" id="A0A286E9G2"/>
<accession>A0A286E9G2</accession>
<evidence type="ECO:0000313" key="3">
    <source>
        <dbReference type="Proteomes" id="UP000219669"/>
    </source>
</evidence>